<dbReference type="EMBL" id="LT629758">
    <property type="protein sequence ID" value="SDT74342.1"/>
    <property type="molecule type" value="Genomic_DNA"/>
</dbReference>
<dbReference type="RefSeq" id="WP_092550797.1">
    <property type="nucleotide sequence ID" value="NZ_BOMJ01000003.1"/>
</dbReference>
<protein>
    <submittedName>
        <fullName evidence="2">Uncharacterized protein</fullName>
    </submittedName>
</protein>
<feature type="region of interest" description="Disordered" evidence="1">
    <location>
        <begin position="1"/>
        <end position="113"/>
    </location>
</feature>
<feature type="compositionally biased region" description="Pro residues" evidence="1">
    <location>
        <begin position="63"/>
        <end position="97"/>
    </location>
</feature>
<dbReference type="AlphaFoldDB" id="A0A1H2CVW1"/>
<evidence type="ECO:0000313" key="3">
    <source>
        <dbReference type="Proteomes" id="UP000198688"/>
    </source>
</evidence>
<organism evidence="2 3">
    <name type="scientific">Actinoplanes derwentensis</name>
    <dbReference type="NCBI Taxonomy" id="113562"/>
    <lineage>
        <taxon>Bacteria</taxon>
        <taxon>Bacillati</taxon>
        <taxon>Actinomycetota</taxon>
        <taxon>Actinomycetes</taxon>
        <taxon>Micromonosporales</taxon>
        <taxon>Micromonosporaceae</taxon>
        <taxon>Actinoplanes</taxon>
    </lineage>
</organism>
<dbReference type="PRINTS" id="PR01217">
    <property type="entry name" value="PRICHEXTENSN"/>
</dbReference>
<gene>
    <name evidence="2" type="ORF">SAMN04489716_6952</name>
</gene>
<dbReference type="STRING" id="113562.SAMN04489716_6952"/>
<accession>A0A1H2CVW1</accession>
<dbReference type="Proteomes" id="UP000198688">
    <property type="component" value="Chromosome I"/>
</dbReference>
<reference evidence="2 3" key="1">
    <citation type="submission" date="2016-10" db="EMBL/GenBank/DDBJ databases">
        <authorList>
            <person name="de Groot N.N."/>
        </authorList>
    </citation>
    <scope>NUCLEOTIDE SEQUENCE [LARGE SCALE GENOMIC DNA]</scope>
    <source>
        <strain evidence="2 3">DSM 43941</strain>
    </source>
</reference>
<evidence type="ECO:0000313" key="2">
    <source>
        <dbReference type="EMBL" id="SDT74342.1"/>
    </source>
</evidence>
<feature type="region of interest" description="Disordered" evidence="1">
    <location>
        <begin position="318"/>
        <end position="383"/>
    </location>
</feature>
<dbReference type="OrthoDB" id="4570269at2"/>
<name>A0A1H2CVW1_9ACTN</name>
<proteinExistence type="predicted"/>
<sequence>MKPIPAITDLGALPQHPTLTHPHTGLPITAVGRRRDGQPIWPVIGGSQPVGGGPDPIPVLGATPPPAPQTTPQPQPQPQPVPAPTGPPTPVPVPPPLGGEHGFPPGTPVEQMTPPQQINFWRHHARRNQDQLRQYADYEQIKGERDQLRTATQTDLERAQATARTEGESAGRLAAGRQVVEAFFTAAAAGRLTEEQIAQAVAGLNIDYFMPNGAVDRQRVYDHVNLTVGYAQPFYPYAQPGPVALPPGPGPLQAVPPTAYGQMPAPYVGYPPATAPAPAAVPPGYGQPVPGYPPQPIPGQAPPAAPAYGYPGQSGHLWPDPYGATQRQAYDPYAQAAGGQPPVRQVPDYGQGPSTAGPQNGLVAGAARAAERHGRTRSQQTGG</sequence>
<evidence type="ECO:0000256" key="1">
    <source>
        <dbReference type="SAM" id="MobiDB-lite"/>
    </source>
</evidence>
<keyword evidence="3" id="KW-1185">Reference proteome</keyword>